<evidence type="ECO:0000313" key="5">
    <source>
        <dbReference type="Proteomes" id="UP001500782"/>
    </source>
</evidence>
<name>A0ABN0WPC9_9BACI</name>
<evidence type="ECO:0000313" key="4">
    <source>
        <dbReference type="EMBL" id="GAA0343342.1"/>
    </source>
</evidence>
<dbReference type="SUPFAM" id="SSF46785">
    <property type="entry name" value="Winged helix' DNA-binding domain"/>
    <property type="match status" value="1"/>
</dbReference>
<dbReference type="InterPro" id="IPR037171">
    <property type="entry name" value="NagB/RpiA_transferase-like"/>
</dbReference>
<dbReference type="PROSITE" id="PS51000">
    <property type="entry name" value="HTH_DEOR_2"/>
    <property type="match status" value="1"/>
</dbReference>
<proteinExistence type="predicted"/>
<organism evidence="4 5">
    <name type="scientific">Bacillus carboniphilus</name>
    <dbReference type="NCBI Taxonomy" id="86663"/>
    <lineage>
        <taxon>Bacteria</taxon>
        <taxon>Bacillati</taxon>
        <taxon>Bacillota</taxon>
        <taxon>Bacilli</taxon>
        <taxon>Bacillales</taxon>
        <taxon>Bacillaceae</taxon>
        <taxon>Bacillus</taxon>
    </lineage>
</organism>
<dbReference type="InterPro" id="IPR036390">
    <property type="entry name" value="WH_DNA-bd_sf"/>
</dbReference>
<feature type="domain" description="HTH deoR-type" evidence="3">
    <location>
        <begin position="7"/>
        <end position="62"/>
    </location>
</feature>
<sequence>MDQKYFVDERRNKIIEILNKKRRVKTKELAAYFSVTEDLIRKDFNFLEKKGLITKVYGGGILKTKMSEVTPFQEKMNDHNLQFAREASKLIEDGDTIFIESSSFTDPIFGCLDTFNNLTIVTNSFHATSLSNKTHKVIHTGGVIHPEDRGSYGRIATLCVEQFYFDKCFLSLTGLTPDWKVTAVIDDDVTLKQAALKHSKKSIMLISWDKFHRHGIYHVCSLEEIDTIVSDVDDQEVISNLKSKNINLVPVSL</sequence>
<dbReference type="SMART" id="SM01134">
    <property type="entry name" value="DeoRC"/>
    <property type="match status" value="1"/>
</dbReference>
<dbReference type="Gene3D" id="1.10.10.10">
    <property type="entry name" value="Winged helix-like DNA-binding domain superfamily/Winged helix DNA-binding domain"/>
    <property type="match status" value="1"/>
</dbReference>
<keyword evidence="1" id="KW-0805">Transcription regulation</keyword>
<dbReference type="Pfam" id="PF00455">
    <property type="entry name" value="DeoRC"/>
    <property type="match status" value="1"/>
</dbReference>
<dbReference type="Pfam" id="PF08220">
    <property type="entry name" value="HTH_DeoR"/>
    <property type="match status" value="1"/>
</dbReference>
<dbReference type="InterPro" id="IPR036388">
    <property type="entry name" value="WH-like_DNA-bd_sf"/>
</dbReference>
<keyword evidence="5" id="KW-1185">Reference proteome</keyword>
<dbReference type="RefSeq" id="WP_343802558.1">
    <property type="nucleotide sequence ID" value="NZ_BAAADJ010000062.1"/>
</dbReference>
<accession>A0ABN0WPC9</accession>
<evidence type="ECO:0000256" key="2">
    <source>
        <dbReference type="ARBA" id="ARBA00023163"/>
    </source>
</evidence>
<keyword evidence="2" id="KW-0804">Transcription</keyword>
<reference evidence="4 5" key="1">
    <citation type="journal article" date="2019" name="Int. J. Syst. Evol. Microbiol.">
        <title>The Global Catalogue of Microorganisms (GCM) 10K type strain sequencing project: providing services to taxonomists for standard genome sequencing and annotation.</title>
        <authorList>
            <consortium name="The Broad Institute Genomics Platform"/>
            <consortium name="The Broad Institute Genome Sequencing Center for Infectious Disease"/>
            <person name="Wu L."/>
            <person name="Ma J."/>
        </authorList>
    </citation>
    <scope>NUCLEOTIDE SEQUENCE [LARGE SCALE GENOMIC DNA]</scope>
    <source>
        <strain evidence="4 5">JCM 9731</strain>
    </source>
</reference>
<dbReference type="InterPro" id="IPR050313">
    <property type="entry name" value="Carb_Metab_HTH_regulators"/>
</dbReference>
<dbReference type="EMBL" id="BAAADJ010000062">
    <property type="protein sequence ID" value="GAA0343342.1"/>
    <property type="molecule type" value="Genomic_DNA"/>
</dbReference>
<dbReference type="InterPro" id="IPR014036">
    <property type="entry name" value="DeoR-like_C"/>
</dbReference>
<gene>
    <name evidence="4" type="ORF">GCM10008967_37230</name>
</gene>
<comment type="caution">
    <text evidence="4">The sequence shown here is derived from an EMBL/GenBank/DDBJ whole genome shotgun (WGS) entry which is preliminary data.</text>
</comment>
<dbReference type="PANTHER" id="PTHR30363">
    <property type="entry name" value="HTH-TYPE TRANSCRIPTIONAL REGULATOR SRLR-RELATED"/>
    <property type="match status" value="1"/>
</dbReference>
<dbReference type="Proteomes" id="UP001500782">
    <property type="component" value="Unassembled WGS sequence"/>
</dbReference>
<keyword evidence="4" id="KW-0238">DNA-binding</keyword>
<evidence type="ECO:0000256" key="1">
    <source>
        <dbReference type="ARBA" id="ARBA00023015"/>
    </source>
</evidence>
<dbReference type="SMART" id="SM00420">
    <property type="entry name" value="HTH_DEOR"/>
    <property type="match status" value="1"/>
</dbReference>
<protein>
    <submittedName>
        <fullName evidence="4">DeoR/GlpR family DNA-binding transcription regulator</fullName>
    </submittedName>
</protein>
<evidence type="ECO:0000259" key="3">
    <source>
        <dbReference type="PROSITE" id="PS51000"/>
    </source>
</evidence>
<dbReference type="InterPro" id="IPR001034">
    <property type="entry name" value="DeoR_HTH"/>
</dbReference>
<dbReference type="SUPFAM" id="SSF100950">
    <property type="entry name" value="NagB/RpiA/CoA transferase-like"/>
    <property type="match status" value="1"/>
</dbReference>
<dbReference type="PANTHER" id="PTHR30363:SF44">
    <property type="entry name" value="AGA OPERON TRANSCRIPTIONAL REPRESSOR-RELATED"/>
    <property type="match status" value="1"/>
</dbReference>
<dbReference type="GO" id="GO:0003677">
    <property type="term" value="F:DNA binding"/>
    <property type="evidence" value="ECO:0007669"/>
    <property type="project" value="UniProtKB-KW"/>
</dbReference>